<name>W6TI35_HOLOB</name>
<dbReference type="AlphaFoldDB" id="W6TI35"/>
<protein>
    <submittedName>
        <fullName evidence="2">Uncharacterized protein</fullName>
    </submittedName>
</protein>
<feature type="region of interest" description="Disordered" evidence="1">
    <location>
        <begin position="28"/>
        <end position="52"/>
    </location>
</feature>
<feature type="compositionally biased region" description="Basic and acidic residues" evidence="1">
    <location>
        <begin position="36"/>
        <end position="49"/>
    </location>
</feature>
<gene>
    <name evidence="2" type="ORF">P618_200134</name>
</gene>
<feature type="compositionally biased region" description="Low complexity" evidence="1">
    <location>
        <begin position="105"/>
        <end position="114"/>
    </location>
</feature>
<sequence length="404" mass="45345">MREKNILYFLLMITILSPSFLRASETIEYTEESDSSEEKEPKEPNETKSDLNQNAKNLIRQLFLSQFRKVVDGDLARKSLKKSVHSYIEAIQKQALKKIRRSIKGSKSVSSSPRASEERFFGERTFPKENLASLQPEETPVKLVSNVVESQGPLKIDQETQTPLNQETQTQPDPQQVPTLSQDGESSSASEQKEIVAQTQGNVDSQNGADQGAFLPPVSQIPDQSKDIEASPTVVESEYISKHLADHLNREIEEVLKNDPSIKFSKDYQTMLEDHLKGNYFSNTPNVKGARKIRNLIKSFPSLLKITTRAQRKKLGQTKDQKDLLSVEHRQLLSELLEVIKEKDSSNKNVAQTPDQANTPGVSPLFAPVINLTTSVLTNQKNGIIDKAVDEARKNRNNKTSTPH</sequence>
<feature type="compositionally biased region" description="Polar residues" evidence="1">
    <location>
        <begin position="197"/>
        <end position="209"/>
    </location>
</feature>
<accession>W6TI35</accession>
<evidence type="ECO:0000313" key="3">
    <source>
        <dbReference type="Proteomes" id="UP000019112"/>
    </source>
</evidence>
<comment type="caution">
    <text evidence="2">The sequence shown here is derived from an EMBL/GenBank/DDBJ whole genome shotgun (WGS) entry which is preliminary data.</text>
</comment>
<dbReference type="EMBL" id="AWTR02000016">
    <property type="protein sequence ID" value="ETZ07665.1"/>
    <property type="molecule type" value="Genomic_DNA"/>
</dbReference>
<reference evidence="2 3" key="1">
    <citation type="journal article" date="2014" name="FEMS Microbiol. Lett.">
        <title>Draft genome sequences of three Holospora species (Holospora obtusa, Holospora undulata, and Holospora elegans), endonuclear symbiotic bacteria of the ciliate Paramecium caudatum.</title>
        <authorList>
            <person name="Dohra H."/>
            <person name="Tanaka K."/>
            <person name="Suzuki T."/>
            <person name="Fujishima M."/>
            <person name="Suzuki H."/>
        </authorList>
    </citation>
    <scope>NUCLEOTIDE SEQUENCE [LARGE SCALE GENOMIC DNA]</scope>
    <source>
        <strain evidence="2 3">F1</strain>
    </source>
</reference>
<dbReference type="Proteomes" id="UP000019112">
    <property type="component" value="Unassembled WGS sequence"/>
</dbReference>
<feature type="region of interest" description="Disordered" evidence="1">
    <location>
        <begin position="162"/>
        <end position="232"/>
    </location>
</feature>
<keyword evidence="3" id="KW-1185">Reference proteome</keyword>
<organism evidence="2 3">
    <name type="scientific">Holospora obtusa F1</name>
    <dbReference type="NCBI Taxonomy" id="1399147"/>
    <lineage>
        <taxon>Bacteria</taxon>
        <taxon>Pseudomonadati</taxon>
        <taxon>Pseudomonadota</taxon>
        <taxon>Alphaproteobacteria</taxon>
        <taxon>Holosporales</taxon>
        <taxon>Holosporaceae</taxon>
        <taxon>Holospora</taxon>
    </lineage>
</organism>
<proteinExistence type="predicted"/>
<feature type="compositionally biased region" description="Polar residues" evidence="1">
    <location>
        <begin position="180"/>
        <end position="190"/>
    </location>
</feature>
<evidence type="ECO:0000313" key="2">
    <source>
        <dbReference type="EMBL" id="ETZ07665.1"/>
    </source>
</evidence>
<evidence type="ECO:0000256" key="1">
    <source>
        <dbReference type="SAM" id="MobiDB-lite"/>
    </source>
</evidence>
<feature type="region of interest" description="Disordered" evidence="1">
    <location>
        <begin position="102"/>
        <end position="123"/>
    </location>
</feature>
<feature type="compositionally biased region" description="Low complexity" evidence="1">
    <location>
        <begin position="166"/>
        <end position="179"/>
    </location>
</feature>